<feature type="region of interest" description="Disordered" evidence="1">
    <location>
        <begin position="140"/>
        <end position="165"/>
    </location>
</feature>
<accession>A0ABR6Y3A9</accession>
<dbReference type="EMBL" id="JACOME010000003">
    <property type="protein sequence ID" value="MBC3847154.1"/>
    <property type="molecule type" value="Genomic_DNA"/>
</dbReference>
<evidence type="ECO:0000256" key="1">
    <source>
        <dbReference type="SAM" id="MobiDB-lite"/>
    </source>
</evidence>
<evidence type="ECO:0000256" key="2">
    <source>
        <dbReference type="SAM" id="Phobius"/>
    </source>
</evidence>
<keyword evidence="2" id="KW-1133">Transmembrane helix</keyword>
<evidence type="ECO:0000313" key="3">
    <source>
        <dbReference type="EMBL" id="MBC3847154.1"/>
    </source>
</evidence>
<reference evidence="3 4" key="1">
    <citation type="submission" date="2020-08" db="EMBL/GenBank/DDBJ databases">
        <title>Winogradskyella ouciana sp. nov., isolated from the hadal seawater of the Mariana Trench.</title>
        <authorList>
            <person name="He X."/>
        </authorList>
    </citation>
    <scope>NUCLEOTIDE SEQUENCE [LARGE SCALE GENOMIC DNA]</scope>
    <source>
        <strain evidence="3 4">KCTC 22026</strain>
    </source>
</reference>
<name>A0ABR6Y3A9_9FLAO</name>
<keyword evidence="4" id="KW-1185">Reference proteome</keyword>
<protein>
    <recommendedName>
        <fullName evidence="5">Heavy-metal resistance</fullName>
    </recommendedName>
</protein>
<dbReference type="Proteomes" id="UP000607435">
    <property type="component" value="Unassembled WGS sequence"/>
</dbReference>
<dbReference type="Gene3D" id="1.20.120.1490">
    <property type="match status" value="1"/>
</dbReference>
<organism evidence="3 4">
    <name type="scientific">Winogradskyella echinorum</name>
    <dbReference type="NCBI Taxonomy" id="538189"/>
    <lineage>
        <taxon>Bacteria</taxon>
        <taxon>Pseudomonadati</taxon>
        <taxon>Bacteroidota</taxon>
        <taxon>Flavobacteriia</taxon>
        <taxon>Flavobacteriales</taxon>
        <taxon>Flavobacteriaceae</taxon>
        <taxon>Winogradskyella</taxon>
    </lineage>
</organism>
<gene>
    <name evidence="3" type="ORF">H6H04_12230</name>
</gene>
<keyword evidence="2" id="KW-0812">Transmembrane</keyword>
<comment type="caution">
    <text evidence="3">The sequence shown here is derived from an EMBL/GenBank/DDBJ whole genome shotgun (WGS) entry which is preliminary data.</text>
</comment>
<feature type="compositionally biased region" description="Basic and acidic residues" evidence="1">
    <location>
        <begin position="141"/>
        <end position="165"/>
    </location>
</feature>
<sequence length="165" mass="19489">MKKNTFLYILLVFLIVVNGFFLINYIGKNNDSRPEESQREKDFIVRELGFNDTQLERFYVKSAGHHPTMMRLSNDIKELKDKLFNKLSDDEINESTIDSITALICDKETEKEKEIFYHFKMIRDIANDKQKEKFNSILMDALRRGDRGNRPRPPMRGEGHRPPPH</sequence>
<feature type="transmembrane region" description="Helical" evidence="2">
    <location>
        <begin position="6"/>
        <end position="27"/>
    </location>
</feature>
<keyword evidence="2" id="KW-0472">Membrane</keyword>
<proteinExistence type="predicted"/>
<dbReference type="RefSeq" id="WP_186846274.1">
    <property type="nucleotide sequence ID" value="NZ_JACOME010000003.1"/>
</dbReference>
<evidence type="ECO:0008006" key="5">
    <source>
        <dbReference type="Google" id="ProtNLM"/>
    </source>
</evidence>
<evidence type="ECO:0000313" key="4">
    <source>
        <dbReference type="Proteomes" id="UP000607435"/>
    </source>
</evidence>